<dbReference type="AlphaFoldDB" id="A0AAW8FM13"/>
<dbReference type="InterPro" id="IPR036388">
    <property type="entry name" value="WH-like_DNA-bd_sf"/>
</dbReference>
<dbReference type="Gene3D" id="1.10.10.10">
    <property type="entry name" value="Winged helix-like DNA-binding domain superfamily/Winged helix DNA-binding domain"/>
    <property type="match status" value="1"/>
</dbReference>
<evidence type="ECO:0000256" key="2">
    <source>
        <dbReference type="ARBA" id="ARBA00022840"/>
    </source>
</evidence>
<dbReference type="GO" id="GO:0005737">
    <property type="term" value="C:cytoplasm"/>
    <property type="evidence" value="ECO:0007669"/>
    <property type="project" value="TreeGrafter"/>
</dbReference>
<feature type="compositionally biased region" description="Basic and acidic residues" evidence="3">
    <location>
        <begin position="864"/>
        <end position="877"/>
    </location>
</feature>
<dbReference type="PROSITE" id="PS50043">
    <property type="entry name" value="HTH_LUXR_2"/>
    <property type="match status" value="1"/>
</dbReference>
<dbReference type="Gene3D" id="3.40.50.300">
    <property type="entry name" value="P-loop containing nucleotide triphosphate hydrolases"/>
    <property type="match status" value="1"/>
</dbReference>
<dbReference type="GO" id="GO:0006355">
    <property type="term" value="P:regulation of DNA-templated transcription"/>
    <property type="evidence" value="ECO:0007669"/>
    <property type="project" value="InterPro"/>
</dbReference>
<keyword evidence="5" id="KW-0238">DNA-binding</keyword>
<dbReference type="GO" id="GO:0003677">
    <property type="term" value="F:DNA binding"/>
    <property type="evidence" value="ECO:0007669"/>
    <property type="project" value="UniProtKB-KW"/>
</dbReference>
<dbReference type="InterPro" id="IPR000792">
    <property type="entry name" value="Tscrpt_reg_LuxR_C"/>
</dbReference>
<dbReference type="PANTHER" id="PTHR16305:SF35">
    <property type="entry name" value="TRANSCRIPTIONAL ACTIVATOR DOMAIN"/>
    <property type="match status" value="1"/>
</dbReference>
<evidence type="ECO:0000256" key="3">
    <source>
        <dbReference type="SAM" id="MobiDB-lite"/>
    </source>
</evidence>
<dbReference type="RefSeq" id="WP_306982167.1">
    <property type="nucleotide sequence ID" value="NZ_JAUSZV010000005.1"/>
</dbReference>
<keyword evidence="2" id="KW-0067">ATP-binding</keyword>
<dbReference type="GO" id="GO:0004016">
    <property type="term" value="F:adenylate cyclase activity"/>
    <property type="evidence" value="ECO:0007669"/>
    <property type="project" value="TreeGrafter"/>
</dbReference>
<dbReference type="InterPro" id="IPR016032">
    <property type="entry name" value="Sig_transdc_resp-reg_C-effctor"/>
</dbReference>
<sequence>MRVTNPLLLGVTSPLVGRDRDLEWVSGFLTHTDSGGALLLSGEPGVGKTALLDAVAKSAVDAGTRVLRAAGVQFEADVSYSALNQALLPLQDAFDTLDATHRDAIRVALGFGVGQPPDRLVVSNAALAVLQAASEEAESDVLVIVDDLPWVDRSSAAVFAFIARRLAGSRLRFLAAMRSGTAGFFESGGLPTYELPPLDTESATRLVDERFPNLARQVRQRLLTTAQGNPLALLELPNGLRAKQRRALETLPAVLPLSQRLQSMFVSRIQSLPAATQDLLLLATLEGSGDLGVLHAAARKLGGEGDLENLVPAERDQLLSVDEGTRRLVFRHPLIRSAVVEATTSNHRRAAHRALAQVLSDRTEARAWHLGESTFAPDEHVAALLEQAARHVLNRGDAVAAIAALTRAADLSPRGPDRARRLEEAAYIGAEAMGALQSASQLLEDARRADPDYANSPHSAAAAAVQLLLNSDGNANTAHRLLAGAIEEGTHGYEAENAALVDALHLLLLLCNYGARAELWESFHTALSRMRPEPPELLSVAGSTFSDPARTEAATLRQLDRLVDGAVNETDPVRIVRIGIASIYPDRLAALREPSWRLVRQGREGGPVRRTLSGLLYLSLDDFHTGRWDEIVELADEGLELCAKTGYSFFSWYFHFTKGLVAAVRGDVETAHELAQGMTDWASPRGLRSVVQYAHQVHVLAYLATGDFEEAFRHAHAISPAGSLAPYAHHALWVFFELVEAAVRTRRRAEAVAHVRAVQKSSAETLSPRLALLAGGAAALVAEDDDVSADLFAKALSAPDVDLWPFDRARVQLAQGERLRRARATLESRGPLLSALRTFQQLGAGPWAERAAKELRAAGQSVANHEERGGAEELTPQEREIAELAASGLTNKQIAERLYISHRTVSAHLYRIYPKLGISSRTALRDALAARDTEPGERKP</sequence>
<dbReference type="EMBL" id="JAUSZV010000005">
    <property type="protein sequence ID" value="MDQ0911029.1"/>
    <property type="molecule type" value="Genomic_DNA"/>
</dbReference>
<keyword evidence="1" id="KW-0547">Nucleotide-binding</keyword>
<dbReference type="CDD" id="cd00009">
    <property type="entry name" value="AAA"/>
    <property type="match status" value="1"/>
</dbReference>
<dbReference type="Pfam" id="PF00196">
    <property type="entry name" value="GerE"/>
    <property type="match status" value="1"/>
</dbReference>
<gene>
    <name evidence="5" type="ORF">QFZ22_007014</name>
</gene>
<dbReference type="Proteomes" id="UP001234216">
    <property type="component" value="Unassembled WGS sequence"/>
</dbReference>
<evidence type="ECO:0000313" key="6">
    <source>
        <dbReference type="Proteomes" id="UP001234216"/>
    </source>
</evidence>
<dbReference type="InterPro" id="IPR027417">
    <property type="entry name" value="P-loop_NTPase"/>
</dbReference>
<dbReference type="GO" id="GO:0005524">
    <property type="term" value="F:ATP binding"/>
    <property type="evidence" value="ECO:0007669"/>
    <property type="project" value="UniProtKB-KW"/>
</dbReference>
<evidence type="ECO:0000313" key="5">
    <source>
        <dbReference type="EMBL" id="MDQ0911029.1"/>
    </source>
</evidence>
<name>A0AAW8FM13_9ACTN</name>
<dbReference type="PANTHER" id="PTHR16305">
    <property type="entry name" value="TESTICULAR SOLUBLE ADENYLYL CYCLASE"/>
    <property type="match status" value="1"/>
</dbReference>
<dbReference type="CDD" id="cd06170">
    <property type="entry name" value="LuxR_C_like"/>
    <property type="match status" value="1"/>
</dbReference>
<evidence type="ECO:0000256" key="1">
    <source>
        <dbReference type="ARBA" id="ARBA00022741"/>
    </source>
</evidence>
<reference evidence="5" key="1">
    <citation type="submission" date="2023-07" db="EMBL/GenBank/DDBJ databases">
        <title>Comparative genomics of wheat-associated soil bacteria to identify genetic determinants of phenazine resistance.</title>
        <authorList>
            <person name="Mouncey N."/>
        </authorList>
    </citation>
    <scope>NUCLEOTIDE SEQUENCE</scope>
    <source>
        <strain evidence="5">V4I22</strain>
    </source>
</reference>
<proteinExistence type="predicted"/>
<comment type="caution">
    <text evidence="5">The sequence shown here is derived from an EMBL/GenBank/DDBJ whole genome shotgun (WGS) entry which is preliminary data.</text>
</comment>
<feature type="region of interest" description="Disordered" evidence="3">
    <location>
        <begin position="858"/>
        <end position="877"/>
    </location>
</feature>
<protein>
    <submittedName>
        <fullName evidence="5">DNA-binding CsgD family transcriptional regulator/DNA polymerase III delta prime subunit</fullName>
    </submittedName>
</protein>
<evidence type="ECO:0000259" key="4">
    <source>
        <dbReference type="PROSITE" id="PS50043"/>
    </source>
</evidence>
<dbReference type="SUPFAM" id="SSF52540">
    <property type="entry name" value="P-loop containing nucleoside triphosphate hydrolases"/>
    <property type="match status" value="1"/>
</dbReference>
<dbReference type="SUPFAM" id="SSF46894">
    <property type="entry name" value="C-terminal effector domain of the bipartite response regulators"/>
    <property type="match status" value="1"/>
</dbReference>
<dbReference type="PRINTS" id="PR00038">
    <property type="entry name" value="HTHLUXR"/>
</dbReference>
<dbReference type="SMART" id="SM00421">
    <property type="entry name" value="HTH_LUXR"/>
    <property type="match status" value="1"/>
</dbReference>
<organism evidence="5 6">
    <name type="scientific">Streptomyces canus</name>
    <dbReference type="NCBI Taxonomy" id="58343"/>
    <lineage>
        <taxon>Bacteria</taxon>
        <taxon>Bacillati</taxon>
        <taxon>Actinomycetota</taxon>
        <taxon>Actinomycetes</taxon>
        <taxon>Kitasatosporales</taxon>
        <taxon>Streptomycetaceae</taxon>
        <taxon>Streptomyces</taxon>
        <taxon>Streptomyces aurantiacus group</taxon>
    </lineage>
</organism>
<dbReference type="Pfam" id="PF13191">
    <property type="entry name" value="AAA_16"/>
    <property type="match status" value="1"/>
</dbReference>
<dbReference type="InterPro" id="IPR041664">
    <property type="entry name" value="AAA_16"/>
</dbReference>
<feature type="domain" description="HTH luxR-type" evidence="4">
    <location>
        <begin position="867"/>
        <end position="932"/>
    </location>
</feature>
<dbReference type="PROSITE" id="PS00622">
    <property type="entry name" value="HTH_LUXR_1"/>
    <property type="match status" value="1"/>
</dbReference>
<accession>A0AAW8FM13</accession>